<feature type="domain" description="ABC transporter" evidence="4">
    <location>
        <begin position="11"/>
        <end position="251"/>
    </location>
</feature>
<dbReference type="AlphaFoldDB" id="A0A654IIP0"/>
<dbReference type="Gene3D" id="3.40.50.300">
    <property type="entry name" value="P-loop containing nucleotide triphosphate hydrolases"/>
    <property type="match status" value="1"/>
</dbReference>
<accession>A0A654IIP0</accession>
<dbReference type="InterPro" id="IPR027417">
    <property type="entry name" value="P-loop_NTPase"/>
</dbReference>
<keyword evidence="3" id="KW-0175">Coiled coil</keyword>
<evidence type="ECO:0000259" key="4">
    <source>
        <dbReference type="PROSITE" id="PS50893"/>
    </source>
</evidence>
<dbReference type="PANTHER" id="PTHR43582">
    <property type="entry name" value="LINEARMYCIN RESISTANCE ATP-BINDING PROTEIN LNRL"/>
    <property type="match status" value="1"/>
</dbReference>
<dbReference type="Pfam" id="PF00005">
    <property type="entry name" value="ABC_tran"/>
    <property type="match status" value="1"/>
</dbReference>
<dbReference type="GO" id="GO:0016887">
    <property type="term" value="F:ATP hydrolysis activity"/>
    <property type="evidence" value="ECO:0007669"/>
    <property type="project" value="InterPro"/>
</dbReference>
<sequence length="616" mass="72149">MVGNVSKKLQVDLSNDKYSVVVDNFYKKFKDIEIGPFSFNIEKGKITALLGSSGSGKSVFINSLLGTSINYQGSIFINQKERKNNDSIQNNSDIGFYSQMDFSLYSISAYDFLYNMCYVMGLENKLVKQKLEYWLKKFDLWEAKDKPLKSFSWGMKNRINLILCFIKEPKILVCDEPGANLDSYWRKQIYTILDEFKKNSNSTIILTVHNIDEVYDIIQNFIILEKGKLLFSGSKQELNLYKKTKITFEYNILLEQVEKILNQNDILTFNLDTNNNSLVIGLKEYQSISDALDVLKKHNLYVKSLDTLSIDIDMIKKALEDKITKHIPKYQKNSMNSLQKNLEYNNQFSFNKTTNDISNITNCPDTTSNNEVEILNNNNNNNNNNLPVNNLFNDLLQKTFLNMFDEIKNLKQQVNQNNLDNYENILDDLKTQISSVLEIKNDFLEKIDELKEQNDTFINSDSQNINNVLDLKDFINKQSNKIQQTLFKQLKNMNNPSKLKNHSNSFKNSDLSDEYLELKSQLEMLKSQINHNSITNNSLENQELNRLKFDILTQKQELEQFKKELYFEKMLNEKLNSFDNKLKERESILELERLKQEIKEEQNKLRELMFLEKLTK</sequence>
<proteinExistence type="predicted"/>
<keyword evidence="2 5" id="KW-0067">ATP-binding</keyword>
<gene>
    <name evidence="5" type="primary">ecfA3</name>
    <name evidence="5" type="ORF">MF5295_00576</name>
</gene>
<keyword evidence="1" id="KW-0547">Nucleotide-binding</keyword>
<name>A0A654IIP0_9MOLU</name>
<evidence type="ECO:0000256" key="3">
    <source>
        <dbReference type="SAM" id="Coils"/>
    </source>
</evidence>
<dbReference type="SMART" id="SM00382">
    <property type="entry name" value="AAA"/>
    <property type="match status" value="1"/>
</dbReference>
<keyword evidence="5" id="KW-0378">Hydrolase</keyword>
<dbReference type="GO" id="GO:0005524">
    <property type="term" value="F:ATP binding"/>
    <property type="evidence" value="ECO:0007669"/>
    <property type="project" value="UniProtKB-KW"/>
</dbReference>
<protein>
    <submittedName>
        <fullName evidence="5">Energy-coupling factor transporter ATP-binding protein EcfA3</fullName>
        <ecNumber evidence="5">3.6.3.-</ecNumber>
    </submittedName>
</protein>
<evidence type="ECO:0000256" key="1">
    <source>
        <dbReference type="ARBA" id="ARBA00022741"/>
    </source>
</evidence>
<dbReference type="PROSITE" id="PS50893">
    <property type="entry name" value="ABC_TRANSPORTER_2"/>
    <property type="match status" value="1"/>
</dbReference>
<organism evidence="5">
    <name type="scientific">Mycoplasma feriruminatoris</name>
    <dbReference type="NCBI Taxonomy" id="1179777"/>
    <lineage>
        <taxon>Bacteria</taxon>
        <taxon>Bacillati</taxon>
        <taxon>Mycoplasmatota</taxon>
        <taxon>Mollicutes</taxon>
        <taxon>Mycoplasmataceae</taxon>
        <taxon>Mycoplasma</taxon>
    </lineage>
</organism>
<dbReference type="InterPro" id="IPR003439">
    <property type="entry name" value="ABC_transporter-like_ATP-bd"/>
</dbReference>
<dbReference type="SUPFAM" id="SSF52540">
    <property type="entry name" value="P-loop containing nucleoside triphosphate hydrolases"/>
    <property type="match status" value="1"/>
</dbReference>
<evidence type="ECO:0000256" key="2">
    <source>
        <dbReference type="ARBA" id="ARBA00022840"/>
    </source>
</evidence>
<feature type="coiled-coil region" evidence="3">
    <location>
        <begin position="508"/>
        <end position="611"/>
    </location>
</feature>
<feature type="coiled-coil region" evidence="3">
    <location>
        <begin position="412"/>
        <end position="460"/>
    </location>
</feature>
<reference evidence="5" key="1">
    <citation type="submission" date="2019-11" db="EMBL/GenBank/DDBJ databases">
        <authorList>
            <person name="Falquet L."/>
            <person name="Falquet L."/>
        </authorList>
    </citation>
    <scope>NUCLEOTIDE SEQUENCE</scope>
    <source>
        <strain evidence="5">8756-13</strain>
    </source>
</reference>
<dbReference type="PANTHER" id="PTHR43582:SF2">
    <property type="entry name" value="LINEARMYCIN RESISTANCE ATP-BINDING PROTEIN LNRL"/>
    <property type="match status" value="1"/>
</dbReference>
<evidence type="ECO:0000313" key="5">
    <source>
        <dbReference type="EMBL" id="VZR98009.1"/>
    </source>
</evidence>
<dbReference type="InterPro" id="IPR003593">
    <property type="entry name" value="AAA+_ATPase"/>
</dbReference>
<dbReference type="EC" id="3.6.3.-" evidence="5"/>
<dbReference type="EMBL" id="LR739235">
    <property type="protein sequence ID" value="VZR98009.1"/>
    <property type="molecule type" value="Genomic_DNA"/>
</dbReference>